<keyword evidence="3" id="KW-0010">Activator</keyword>
<feature type="domain" description="HTH araC/xylS-type" evidence="5">
    <location>
        <begin position="157"/>
        <end position="255"/>
    </location>
</feature>
<evidence type="ECO:0000313" key="6">
    <source>
        <dbReference type="EMBL" id="MBD2847653.1"/>
    </source>
</evidence>
<dbReference type="InterPro" id="IPR037923">
    <property type="entry name" value="HTH-like"/>
</dbReference>
<keyword evidence="4" id="KW-0804">Transcription</keyword>
<comment type="caution">
    <text evidence="6">The sequence shown here is derived from an EMBL/GenBank/DDBJ whole genome shotgun (WGS) entry which is preliminary data.</text>
</comment>
<protein>
    <submittedName>
        <fullName evidence="6">Helix-turn-helix transcriptional regulator</fullName>
    </submittedName>
</protein>
<evidence type="ECO:0000259" key="5">
    <source>
        <dbReference type="PROSITE" id="PS01124"/>
    </source>
</evidence>
<sequence>MEIKNVIQLSYGSAWKGYRDLRDVPYHLLMYMDNGSCTYRVGEHRYPVGTGQLLFIPAGLPRSAEPQPEAHIKYSVHWTGDGLFRHFPQLTGAAQLWRIAALTPYLKQAYAQMHQHWTRKDPYHAAQCESLLLDVCVQVHRAQAAGAAGGAQARLLRQVRDYIVEHFNSPLTIDELAALVGRNTSHLITSFGKHYGISPIAYMHRLRMTRAEELLLTTDAPIETIALELGYCDAAYFSRMFKRQAGIAPGAYRRQE</sequence>
<dbReference type="Pfam" id="PF02311">
    <property type="entry name" value="AraC_binding"/>
    <property type="match status" value="1"/>
</dbReference>
<dbReference type="InterPro" id="IPR003313">
    <property type="entry name" value="AraC-bd"/>
</dbReference>
<dbReference type="GO" id="GO:0003700">
    <property type="term" value="F:DNA-binding transcription factor activity"/>
    <property type="evidence" value="ECO:0007669"/>
    <property type="project" value="InterPro"/>
</dbReference>
<dbReference type="InterPro" id="IPR009057">
    <property type="entry name" value="Homeodomain-like_sf"/>
</dbReference>
<dbReference type="PROSITE" id="PS00041">
    <property type="entry name" value="HTH_ARAC_FAMILY_1"/>
    <property type="match status" value="1"/>
</dbReference>
<dbReference type="InterPro" id="IPR018062">
    <property type="entry name" value="HTH_AraC-typ_CS"/>
</dbReference>
<dbReference type="InterPro" id="IPR020449">
    <property type="entry name" value="Tscrpt_reg_AraC-type_HTH"/>
</dbReference>
<dbReference type="InterPro" id="IPR018060">
    <property type="entry name" value="HTH_AraC"/>
</dbReference>
<evidence type="ECO:0000256" key="3">
    <source>
        <dbReference type="ARBA" id="ARBA00023159"/>
    </source>
</evidence>
<gene>
    <name evidence="6" type="ORF">IDH44_20880</name>
</gene>
<evidence type="ECO:0000256" key="2">
    <source>
        <dbReference type="ARBA" id="ARBA00023125"/>
    </source>
</evidence>
<reference evidence="6" key="1">
    <citation type="submission" date="2020-09" db="EMBL/GenBank/DDBJ databases">
        <title>A novel bacterium of genus Paenibacillus, isolated from South China Sea.</title>
        <authorList>
            <person name="Huang H."/>
            <person name="Mo K."/>
            <person name="Hu Y."/>
        </authorList>
    </citation>
    <scope>NUCLEOTIDE SEQUENCE</scope>
    <source>
        <strain evidence="6">IB182496</strain>
    </source>
</reference>
<dbReference type="RefSeq" id="WP_190920760.1">
    <property type="nucleotide sequence ID" value="NZ_JACXIZ010000043.1"/>
</dbReference>
<dbReference type="AlphaFoldDB" id="A0A927GTJ7"/>
<dbReference type="PANTHER" id="PTHR46796">
    <property type="entry name" value="HTH-TYPE TRANSCRIPTIONAL ACTIVATOR RHAS-RELATED"/>
    <property type="match status" value="1"/>
</dbReference>
<accession>A0A927GTJ7</accession>
<dbReference type="SUPFAM" id="SSF51215">
    <property type="entry name" value="Regulatory protein AraC"/>
    <property type="match status" value="1"/>
</dbReference>
<dbReference type="EMBL" id="JACXIZ010000043">
    <property type="protein sequence ID" value="MBD2847653.1"/>
    <property type="molecule type" value="Genomic_DNA"/>
</dbReference>
<keyword evidence="2" id="KW-0238">DNA-binding</keyword>
<dbReference type="InterPro" id="IPR050204">
    <property type="entry name" value="AraC_XylS_family_regulators"/>
</dbReference>
<evidence type="ECO:0000256" key="1">
    <source>
        <dbReference type="ARBA" id="ARBA00023015"/>
    </source>
</evidence>
<dbReference type="SUPFAM" id="SSF46689">
    <property type="entry name" value="Homeodomain-like"/>
    <property type="match status" value="2"/>
</dbReference>
<keyword evidence="1" id="KW-0805">Transcription regulation</keyword>
<dbReference type="SMART" id="SM00342">
    <property type="entry name" value="HTH_ARAC"/>
    <property type="match status" value="1"/>
</dbReference>
<evidence type="ECO:0000313" key="7">
    <source>
        <dbReference type="Proteomes" id="UP000621560"/>
    </source>
</evidence>
<dbReference type="PANTHER" id="PTHR46796:SF12">
    <property type="entry name" value="HTH-TYPE DNA-BINDING TRANSCRIPTIONAL ACTIVATOR EUTR"/>
    <property type="match status" value="1"/>
</dbReference>
<dbReference type="Gene3D" id="1.10.10.60">
    <property type="entry name" value="Homeodomain-like"/>
    <property type="match status" value="2"/>
</dbReference>
<dbReference type="PRINTS" id="PR00032">
    <property type="entry name" value="HTHARAC"/>
</dbReference>
<keyword evidence="7" id="KW-1185">Reference proteome</keyword>
<organism evidence="6 7">
    <name type="scientific">Paenibacillus sabuli</name>
    <dbReference type="NCBI Taxonomy" id="2772509"/>
    <lineage>
        <taxon>Bacteria</taxon>
        <taxon>Bacillati</taxon>
        <taxon>Bacillota</taxon>
        <taxon>Bacilli</taxon>
        <taxon>Bacillales</taxon>
        <taxon>Paenibacillaceae</taxon>
        <taxon>Paenibacillus</taxon>
    </lineage>
</organism>
<proteinExistence type="predicted"/>
<name>A0A927GTJ7_9BACL</name>
<dbReference type="Proteomes" id="UP000621560">
    <property type="component" value="Unassembled WGS sequence"/>
</dbReference>
<dbReference type="GO" id="GO:0043565">
    <property type="term" value="F:sequence-specific DNA binding"/>
    <property type="evidence" value="ECO:0007669"/>
    <property type="project" value="InterPro"/>
</dbReference>
<evidence type="ECO:0000256" key="4">
    <source>
        <dbReference type="ARBA" id="ARBA00023163"/>
    </source>
</evidence>
<dbReference type="PROSITE" id="PS01124">
    <property type="entry name" value="HTH_ARAC_FAMILY_2"/>
    <property type="match status" value="1"/>
</dbReference>
<dbReference type="Pfam" id="PF12833">
    <property type="entry name" value="HTH_18"/>
    <property type="match status" value="1"/>
</dbReference>